<dbReference type="Proteomes" id="UP000033393">
    <property type="component" value="Unassembled WGS sequence"/>
</dbReference>
<gene>
    <name evidence="2" type="ORF">UK23_01840</name>
</gene>
<name>A0A0F0HBQ1_LENAE</name>
<protein>
    <submittedName>
        <fullName evidence="2">Uncharacterized protein</fullName>
    </submittedName>
</protein>
<sequence>MLIAVEARDGLQYGVPFPVIVEKLTNTRYEPMGMTDDPEIPEASSVMDYVVRRLALDFMSFEDRRKIGIFTPDEQSQMPSGDASISPDVPAWLS</sequence>
<organism evidence="2 3">
    <name type="scientific">Lentzea aerocolonigenes</name>
    <name type="common">Lechevalieria aerocolonigenes</name>
    <name type="synonym">Saccharothrix aerocolonigenes</name>
    <dbReference type="NCBI Taxonomy" id="68170"/>
    <lineage>
        <taxon>Bacteria</taxon>
        <taxon>Bacillati</taxon>
        <taxon>Actinomycetota</taxon>
        <taxon>Actinomycetes</taxon>
        <taxon>Pseudonocardiales</taxon>
        <taxon>Pseudonocardiaceae</taxon>
        <taxon>Lentzea</taxon>
    </lineage>
</organism>
<proteinExistence type="predicted"/>
<dbReference type="EMBL" id="JYJG01000004">
    <property type="protein sequence ID" value="KJK53084.1"/>
    <property type="molecule type" value="Genomic_DNA"/>
</dbReference>
<reference evidence="2 3" key="1">
    <citation type="submission" date="2015-02" db="EMBL/GenBank/DDBJ databases">
        <authorList>
            <person name="Ju K.-S."/>
            <person name="Doroghazi J.R."/>
            <person name="Metcalf W."/>
        </authorList>
    </citation>
    <scope>NUCLEOTIDE SEQUENCE [LARGE SCALE GENOMIC DNA]</scope>
    <source>
        <strain evidence="2 3">NRRL B-16140</strain>
    </source>
</reference>
<evidence type="ECO:0000313" key="3">
    <source>
        <dbReference type="Proteomes" id="UP000033393"/>
    </source>
</evidence>
<dbReference type="PATRIC" id="fig|68170.10.peg.3532"/>
<accession>A0A0F0HBQ1</accession>
<dbReference type="AlphaFoldDB" id="A0A0F0HBQ1"/>
<evidence type="ECO:0000313" key="2">
    <source>
        <dbReference type="EMBL" id="KJK53084.1"/>
    </source>
</evidence>
<keyword evidence="3" id="KW-1185">Reference proteome</keyword>
<comment type="caution">
    <text evidence="2">The sequence shown here is derived from an EMBL/GenBank/DDBJ whole genome shotgun (WGS) entry which is preliminary data.</text>
</comment>
<evidence type="ECO:0000256" key="1">
    <source>
        <dbReference type="SAM" id="MobiDB-lite"/>
    </source>
</evidence>
<feature type="region of interest" description="Disordered" evidence="1">
    <location>
        <begin position="70"/>
        <end position="94"/>
    </location>
</feature>